<dbReference type="InterPro" id="IPR007085">
    <property type="entry name" value="DNA/pantothenate-metab_flavo_C"/>
</dbReference>
<organism evidence="3 4">
    <name type="scientific">Oopsacas minuta</name>
    <dbReference type="NCBI Taxonomy" id="111878"/>
    <lineage>
        <taxon>Eukaryota</taxon>
        <taxon>Metazoa</taxon>
        <taxon>Porifera</taxon>
        <taxon>Hexactinellida</taxon>
        <taxon>Hexasterophora</taxon>
        <taxon>Lyssacinosida</taxon>
        <taxon>Leucopsacidae</taxon>
        <taxon>Oopsacas</taxon>
    </lineage>
</organism>
<dbReference type="Proteomes" id="UP001165289">
    <property type="component" value="Unassembled WGS sequence"/>
</dbReference>
<accession>A0AAV7KJH5</accession>
<evidence type="ECO:0000256" key="1">
    <source>
        <dbReference type="ARBA" id="ARBA00005703"/>
    </source>
</evidence>
<proteinExistence type="inferred from homology"/>
<dbReference type="AlphaFoldDB" id="A0AAV7KJH5"/>
<dbReference type="GO" id="GO:0015937">
    <property type="term" value="P:coenzyme A biosynthetic process"/>
    <property type="evidence" value="ECO:0007669"/>
    <property type="project" value="UniProtKB-ARBA"/>
</dbReference>
<protein>
    <recommendedName>
        <fullName evidence="2">DNA/pantothenate metabolism flavoprotein C-terminal domain-containing protein</fullName>
    </recommendedName>
</protein>
<evidence type="ECO:0000313" key="4">
    <source>
        <dbReference type="Proteomes" id="UP001165289"/>
    </source>
</evidence>
<comment type="caution">
    <text evidence="3">The sequence shown here is derived from an EMBL/GenBank/DDBJ whole genome shotgun (WGS) entry which is preliminary data.</text>
</comment>
<dbReference type="Gene3D" id="3.40.50.10300">
    <property type="entry name" value="CoaB-like"/>
    <property type="match status" value="1"/>
</dbReference>
<sequence length="313" mass="35455">MASLVESFFSSETAPSNLDVSLATTREFIQFHLKENRLFCFITSGGTTAPLEKNTVRFVDNISKGTRGATSAEHFLNQGYAVIFLARRMSIQPFTRHLQLDEILDSLSDGTIHDNKVDFDLGPKGKKIFSMIEQYKKVKEHNLLLKVDFTSISDYLFLLRGISQLLSKCEKRAFFYLAAAVSDFFVPAAELSEHKIQSRDSTQLTLKLTPTPKLIPLLSKEWAPLSLLTTFKLETDPSLLILKAKRAFTDTGPNHRVVVANLLHETRRKVVLVLSHEKQHREIVNSLESGKEIEELIIKELAQIHHDYIAESN</sequence>
<dbReference type="Pfam" id="PF04127">
    <property type="entry name" value="DFP"/>
    <property type="match status" value="1"/>
</dbReference>
<dbReference type="SUPFAM" id="SSF102645">
    <property type="entry name" value="CoaB-like"/>
    <property type="match status" value="1"/>
</dbReference>
<dbReference type="InterPro" id="IPR035929">
    <property type="entry name" value="CoaB-like_sf"/>
</dbReference>
<gene>
    <name evidence="3" type="ORF">LOD99_13676</name>
</gene>
<comment type="similarity">
    <text evidence="1">Belongs to the PPC synthetase family.</text>
</comment>
<dbReference type="EMBL" id="JAKMXF010000022">
    <property type="protein sequence ID" value="KAI6660953.1"/>
    <property type="molecule type" value="Genomic_DNA"/>
</dbReference>
<dbReference type="GO" id="GO:0003824">
    <property type="term" value="F:catalytic activity"/>
    <property type="evidence" value="ECO:0007669"/>
    <property type="project" value="UniProtKB-ARBA"/>
</dbReference>
<dbReference type="PANTHER" id="PTHR12290">
    <property type="entry name" value="CORNICHON-RELATED"/>
    <property type="match status" value="1"/>
</dbReference>
<evidence type="ECO:0000313" key="3">
    <source>
        <dbReference type="EMBL" id="KAI6660953.1"/>
    </source>
</evidence>
<evidence type="ECO:0000259" key="2">
    <source>
        <dbReference type="Pfam" id="PF04127"/>
    </source>
</evidence>
<keyword evidence="4" id="KW-1185">Reference proteome</keyword>
<reference evidence="3 4" key="1">
    <citation type="journal article" date="2023" name="BMC Biol.">
        <title>The compact genome of the sponge Oopsacas minuta (Hexactinellida) is lacking key metazoan core genes.</title>
        <authorList>
            <person name="Santini S."/>
            <person name="Schenkelaars Q."/>
            <person name="Jourda C."/>
            <person name="Duchesne M."/>
            <person name="Belahbib H."/>
            <person name="Rocher C."/>
            <person name="Selva M."/>
            <person name="Riesgo A."/>
            <person name="Vervoort M."/>
            <person name="Leys S.P."/>
            <person name="Kodjabachian L."/>
            <person name="Le Bivic A."/>
            <person name="Borchiellini C."/>
            <person name="Claverie J.M."/>
            <person name="Renard E."/>
        </authorList>
    </citation>
    <scope>NUCLEOTIDE SEQUENCE [LARGE SCALE GENOMIC DNA]</scope>
    <source>
        <strain evidence="3">SPO-2</strain>
    </source>
</reference>
<feature type="domain" description="DNA/pantothenate metabolism flavoprotein C-terminal" evidence="2">
    <location>
        <begin position="165"/>
        <end position="278"/>
    </location>
</feature>
<name>A0AAV7KJH5_9METZ</name>